<dbReference type="AlphaFoldDB" id="A0A3M9NJL3"/>
<keyword evidence="4 6" id="KW-1133">Transmembrane helix</keyword>
<feature type="transmembrane region" description="Helical" evidence="6">
    <location>
        <begin position="311"/>
        <end position="333"/>
    </location>
</feature>
<comment type="caution">
    <text evidence="7">The sequence shown here is derived from an EMBL/GenBank/DDBJ whole genome shotgun (WGS) entry which is preliminary data.</text>
</comment>
<evidence type="ECO:0000256" key="3">
    <source>
        <dbReference type="ARBA" id="ARBA00022692"/>
    </source>
</evidence>
<evidence type="ECO:0000256" key="4">
    <source>
        <dbReference type="ARBA" id="ARBA00022989"/>
    </source>
</evidence>
<keyword evidence="5 6" id="KW-0472">Membrane</keyword>
<dbReference type="PANTHER" id="PTHR33529">
    <property type="entry name" value="SLR0882 PROTEIN-RELATED"/>
    <property type="match status" value="1"/>
</dbReference>
<proteinExistence type="predicted"/>
<evidence type="ECO:0000313" key="8">
    <source>
        <dbReference type="Proteomes" id="UP000267223"/>
    </source>
</evidence>
<organism evidence="7 8">
    <name type="scientific">Hanamia caeni</name>
    <dbReference type="NCBI Taxonomy" id="2294116"/>
    <lineage>
        <taxon>Bacteria</taxon>
        <taxon>Pseudomonadati</taxon>
        <taxon>Bacteroidota</taxon>
        <taxon>Chitinophagia</taxon>
        <taxon>Chitinophagales</taxon>
        <taxon>Chitinophagaceae</taxon>
        <taxon>Hanamia</taxon>
    </lineage>
</organism>
<reference evidence="7 8" key="1">
    <citation type="submission" date="2018-11" db="EMBL/GenBank/DDBJ databases">
        <title>Draft genome sequence of Ferruginibacter sp. BO-59.</title>
        <authorList>
            <person name="Im W.T."/>
        </authorList>
    </citation>
    <scope>NUCLEOTIDE SEQUENCE [LARGE SCALE GENOMIC DNA]</scope>
    <source>
        <strain evidence="7 8">BO-59</strain>
    </source>
</reference>
<dbReference type="Proteomes" id="UP000267223">
    <property type="component" value="Unassembled WGS sequence"/>
</dbReference>
<evidence type="ECO:0000313" key="7">
    <source>
        <dbReference type="EMBL" id="RNI37944.1"/>
    </source>
</evidence>
<name>A0A3M9NJL3_9BACT</name>
<protein>
    <submittedName>
        <fullName evidence="7">YjgP/YjgQ family permease</fullName>
    </submittedName>
</protein>
<evidence type="ECO:0000256" key="5">
    <source>
        <dbReference type="ARBA" id="ARBA00023136"/>
    </source>
</evidence>
<sequence>MKLLDWYIIKKFFVTFFFCLIALTFIVVIVDLSEKTDDFAKTGLSYKEIIVQYYFGFLPHIEAMLFPLFIFISVIFFTSSLANKSEIIAMLSTGISFGRLLRPYMLAGAIFTAFLWWANQYALPPANEKWANFNAKYIDYNYGGYVNTSTLSNKYFKLDSFSYAGIRYYDTTSKTGSNFFIQRFDKTNLVYNLRALSIKWDTGTNKWMLNNVVIRKINGLHQTIIDSATMQMNFNFKPRDLRRDDYMKDKMTTPELNHFIQLEKMRGSGDVNELLLEKNNRNAVPVSVFILTIIGACVSSKKIRGGSGFHLAIGFLICVIYILVGRFASVFALKGNFSPIVAAWLPNVVFGGLAWYLYKRASS</sequence>
<keyword evidence="8" id="KW-1185">Reference proteome</keyword>
<feature type="transmembrane region" description="Helical" evidence="6">
    <location>
        <begin position="100"/>
        <end position="118"/>
    </location>
</feature>
<dbReference type="OrthoDB" id="9807977at2"/>
<feature type="transmembrane region" description="Helical" evidence="6">
    <location>
        <begin position="53"/>
        <end position="79"/>
    </location>
</feature>
<evidence type="ECO:0000256" key="1">
    <source>
        <dbReference type="ARBA" id="ARBA00004651"/>
    </source>
</evidence>
<feature type="transmembrane region" description="Helical" evidence="6">
    <location>
        <begin position="282"/>
        <end position="299"/>
    </location>
</feature>
<dbReference type="InterPro" id="IPR005495">
    <property type="entry name" value="LptG/LptF_permease"/>
</dbReference>
<dbReference type="Pfam" id="PF03739">
    <property type="entry name" value="LptF_LptG"/>
    <property type="match status" value="1"/>
</dbReference>
<feature type="transmembrane region" description="Helical" evidence="6">
    <location>
        <begin position="339"/>
        <end position="358"/>
    </location>
</feature>
<feature type="transmembrane region" description="Helical" evidence="6">
    <location>
        <begin position="12"/>
        <end position="33"/>
    </location>
</feature>
<dbReference type="EMBL" id="RJJR01000004">
    <property type="protein sequence ID" value="RNI37944.1"/>
    <property type="molecule type" value="Genomic_DNA"/>
</dbReference>
<dbReference type="PANTHER" id="PTHR33529:SF8">
    <property type="entry name" value="PERMEASE, YJGP_YJGQ FAMILY"/>
    <property type="match status" value="1"/>
</dbReference>
<gene>
    <name evidence="7" type="ORF">EFY79_06830</name>
</gene>
<keyword evidence="2" id="KW-1003">Cell membrane</keyword>
<keyword evidence="3 6" id="KW-0812">Transmembrane</keyword>
<evidence type="ECO:0000256" key="2">
    <source>
        <dbReference type="ARBA" id="ARBA00022475"/>
    </source>
</evidence>
<dbReference type="RefSeq" id="WP_123119933.1">
    <property type="nucleotide sequence ID" value="NZ_RJJR01000004.1"/>
</dbReference>
<evidence type="ECO:0000256" key="6">
    <source>
        <dbReference type="SAM" id="Phobius"/>
    </source>
</evidence>
<dbReference type="GO" id="GO:0015920">
    <property type="term" value="P:lipopolysaccharide transport"/>
    <property type="evidence" value="ECO:0007669"/>
    <property type="project" value="TreeGrafter"/>
</dbReference>
<dbReference type="GO" id="GO:0043190">
    <property type="term" value="C:ATP-binding cassette (ABC) transporter complex"/>
    <property type="evidence" value="ECO:0007669"/>
    <property type="project" value="TreeGrafter"/>
</dbReference>
<comment type="subcellular location">
    <subcellularLocation>
        <location evidence="1">Cell membrane</location>
        <topology evidence="1">Multi-pass membrane protein</topology>
    </subcellularLocation>
</comment>
<accession>A0A3M9NJL3</accession>